<dbReference type="EMBL" id="NGJS01000010">
    <property type="protein sequence ID" value="RST98394.1"/>
    <property type="molecule type" value="Genomic_DNA"/>
</dbReference>
<feature type="transmembrane region" description="Helical" evidence="3">
    <location>
        <begin position="111"/>
        <end position="133"/>
    </location>
</feature>
<protein>
    <recommendedName>
        <fullName evidence="2">Biotin transporter</fullName>
    </recommendedName>
</protein>
<reference evidence="4 5" key="1">
    <citation type="submission" date="2017-05" db="EMBL/GenBank/DDBJ databases">
        <title>Vagococcus spp. assemblies.</title>
        <authorList>
            <person name="Gulvik C.A."/>
        </authorList>
    </citation>
    <scope>NUCLEOTIDE SEQUENCE [LARGE SCALE GENOMIC DNA]</scope>
    <source>
        <strain evidence="4 5">SS1995</strain>
    </source>
</reference>
<dbReference type="Proteomes" id="UP000287857">
    <property type="component" value="Unassembled WGS sequence"/>
</dbReference>
<feature type="transmembrane region" description="Helical" evidence="3">
    <location>
        <begin position="33"/>
        <end position="49"/>
    </location>
</feature>
<organism evidence="4 5">
    <name type="scientific">Vagococcus vulneris</name>
    <dbReference type="NCBI Taxonomy" id="1977869"/>
    <lineage>
        <taxon>Bacteria</taxon>
        <taxon>Bacillati</taxon>
        <taxon>Bacillota</taxon>
        <taxon>Bacilli</taxon>
        <taxon>Lactobacillales</taxon>
        <taxon>Enterococcaceae</taxon>
        <taxon>Vagococcus</taxon>
    </lineage>
</organism>
<evidence type="ECO:0000313" key="4">
    <source>
        <dbReference type="EMBL" id="RST98394.1"/>
    </source>
</evidence>
<keyword evidence="3" id="KW-1133">Transmembrane helix</keyword>
<comment type="caution">
    <text evidence="4">The sequence shown here is derived from an EMBL/GenBank/DDBJ whole genome shotgun (WGS) entry which is preliminary data.</text>
</comment>
<dbReference type="AlphaFoldDB" id="A0A429ZX12"/>
<gene>
    <name evidence="4" type="ORF">CBF37_07730</name>
</gene>
<dbReference type="InterPro" id="IPR003784">
    <property type="entry name" value="BioY"/>
</dbReference>
<comment type="similarity">
    <text evidence="1 2">Belongs to the BioY family.</text>
</comment>
<dbReference type="Gene3D" id="1.10.1760.20">
    <property type="match status" value="1"/>
</dbReference>
<comment type="subcellular location">
    <subcellularLocation>
        <location evidence="2">Cell membrane</location>
        <topology evidence="2">Multi-pass membrane protein</topology>
    </subcellularLocation>
</comment>
<dbReference type="PIRSF" id="PIRSF016661">
    <property type="entry name" value="BioY"/>
    <property type="match status" value="1"/>
</dbReference>
<name>A0A429ZX12_9ENTE</name>
<keyword evidence="2" id="KW-1003">Cell membrane</keyword>
<evidence type="ECO:0000313" key="5">
    <source>
        <dbReference type="Proteomes" id="UP000287857"/>
    </source>
</evidence>
<evidence type="ECO:0000256" key="3">
    <source>
        <dbReference type="SAM" id="Phobius"/>
    </source>
</evidence>
<accession>A0A429ZX12</accession>
<feature type="transmembrane region" description="Helical" evidence="3">
    <location>
        <begin position="9"/>
        <end position="27"/>
    </location>
</feature>
<keyword evidence="2 3" id="KW-0472">Membrane</keyword>
<feature type="transmembrane region" description="Helical" evidence="3">
    <location>
        <begin position="56"/>
        <end position="73"/>
    </location>
</feature>
<proteinExistence type="inferred from homology"/>
<dbReference type="Pfam" id="PF02632">
    <property type="entry name" value="BioY"/>
    <property type="match status" value="1"/>
</dbReference>
<feature type="transmembrane region" description="Helical" evidence="3">
    <location>
        <begin position="139"/>
        <end position="163"/>
    </location>
</feature>
<keyword evidence="5" id="KW-1185">Reference proteome</keyword>
<evidence type="ECO:0000256" key="1">
    <source>
        <dbReference type="ARBA" id="ARBA00010692"/>
    </source>
</evidence>
<dbReference type="OrthoDB" id="9803495at2"/>
<keyword evidence="2" id="KW-0813">Transport</keyword>
<sequence length="176" mass="19017">MQKFSARQISLIGLAVSLIIIISQISIPMPYGVPMTLQTLIIPVVGILLGKRDGTIAICIYLILGLIGFPVFAGFSGSILSFIGPTGGFLLSFPIMAYLAGQWSDDNVKVYIGLILGTFINLTIGTLYFSWVTGSTLKVAFIACFAPFIFTAIIKIVLAGFIGMKSKRILYKKIKV</sequence>
<feature type="transmembrane region" description="Helical" evidence="3">
    <location>
        <begin position="79"/>
        <end position="99"/>
    </location>
</feature>
<dbReference type="GO" id="GO:0005886">
    <property type="term" value="C:plasma membrane"/>
    <property type="evidence" value="ECO:0007669"/>
    <property type="project" value="UniProtKB-SubCell"/>
</dbReference>
<evidence type="ECO:0000256" key="2">
    <source>
        <dbReference type="PIRNR" id="PIRNR016661"/>
    </source>
</evidence>
<keyword evidence="3" id="KW-0812">Transmembrane</keyword>
<dbReference type="RefSeq" id="WP_125984172.1">
    <property type="nucleotide sequence ID" value="NZ_NGJS01000010.1"/>
</dbReference>
<dbReference type="GO" id="GO:0015225">
    <property type="term" value="F:biotin transmembrane transporter activity"/>
    <property type="evidence" value="ECO:0007669"/>
    <property type="project" value="UniProtKB-UniRule"/>
</dbReference>
<dbReference type="PANTHER" id="PTHR34295:SF1">
    <property type="entry name" value="BIOTIN TRANSPORTER BIOY"/>
    <property type="match status" value="1"/>
</dbReference>
<dbReference type="PANTHER" id="PTHR34295">
    <property type="entry name" value="BIOTIN TRANSPORTER BIOY"/>
    <property type="match status" value="1"/>
</dbReference>